<dbReference type="EMBL" id="SNYF01000005">
    <property type="protein sequence ID" value="TDQ19305.1"/>
    <property type="molecule type" value="Genomic_DNA"/>
</dbReference>
<evidence type="ECO:0008006" key="4">
    <source>
        <dbReference type="Google" id="ProtNLM"/>
    </source>
</evidence>
<keyword evidence="3" id="KW-1185">Reference proteome</keyword>
<evidence type="ECO:0000313" key="2">
    <source>
        <dbReference type="EMBL" id="TDQ19305.1"/>
    </source>
</evidence>
<dbReference type="RefSeq" id="WP_133553490.1">
    <property type="nucleotide sequence ID" value="NZ_SNYF01000005.1"/>
</dbReference>
<dbReference type="Proteomes" id="UP000294535">
    <property type="component" value="Unassembled WGS sequence"/>
</dbReference>
<proteinExistence type="predicted"/>
<evidence type="ECO:0000313" key="3">
    <source>
        <dbReference type="Proteomes" id="UP000294535"/>
    </source>
</evidence>
<sequence>MKNLTAQKFLALLICMIFNSYAFCQVQDSVSRDSINLQQRIIPAGDIREASPLLTGYDLVNDAFPGSWPMFGTNLRMKVGGYFKADFIGDLDGTLDKTQFLMSTIPVEGTPEFGNNGYIHFMSQETRFNIDVRRTDGKVPLKLFIEGDFFSSTNQFRLRHAYLVAGDFIIGQTWTTLSFLESLPFMIDFAAGDALFGGRTTQIRYQKTINSNLKISAALEMLPFLGIENPDQLPGKATLQAPLFAIRSDYSWQTGLLLMGTSIAQLHWDGGDSGPSDSDVQFDVIVAGRQYLGKNNYFTWNVTYGNGSGENIMAFAGSNANAVLRSDGKLETMPAFAFVGGYMHKWSEKLSSNLAYAYGWLDPPPSRDPYSLKKGGVGHVNLIWHPITHLSSGIEYMWGAQRTTNDALGKAGRIQAMVKFDF</sequence>
<keyword evidence="1" id="KW-0732">Signal</keyword>
<dbReference type="InterPro" id="IPR045748">
    <property type="entry name" value="DcaP"/>
</dbReference>
<feature type="signal peptide" evidence="1">
    <location>
        <begin position="1"/>
        <end position="22"/>
    </location>
</feature>
<feature type="chain" id="PRO_5020550718" description="Porin-like protein" evidence="1">
    <location>
        <begin position="23"/>
        <end position="422"/>
    </location>
</feature>
<dbReference type="AlphaFoldDB" id="A0A4R6TC79"/>
<reference evidence="2 3" key="1">
    <citation type="submission" date="2019-03" db="EMBL/GenBank/DDBJ databases">
        <title>Genomic Encyclopedia of Type Strains, Phase III (KMG-III): the genomes of soil and plant-associated and newly described type strains.</title>
        <authorList>
            <person name="Whitman W."/>
        </authorList>
    </citation>
    <scope>NUCLEOTIDE SEQUENCE [LARGE SCALE GENOMIC DNA]</scope>
    <source>
        <strain evidence="2 3">CECT 8446</strain>
    </source>
</reference>
<dbReference type="Pfam" id="PF19577">
    <property type="entry name" value="DcaP"/>
    <property type="match status" value="1"/>
</dbReference>
<protein>
    <recommendedName>
        <fullName evidence="4">Porin-like protein</fullName>
    </recommendedName>
</protein>
<comment type="caution">
    <text evidence="2">The sequence shown here is derived from an EMBL/GenBank/DDBJ whole genome shotgun (WGS) entry which is preliminary data.</text>
</comment>
<name>A0A4R6TC79_9BACT</name>
<evidence type="ECO:0000256" key="1">
    <source>
        <dbReference type="SAM" id="SignalP"/>
    </source>
</evidence>
<dbReference type="OrthoDB" id="790324at2"/>
<gene>
    <name evidence="2" type="ORF">DFQ04_1126</name>
</gene>
<accession>A0A4R6TC79</accession>
<organism evidence="2 3">
    <name type="scientific">Algoriphagus boseongensis</name>
    <dbReference type="NCBI Taxonomy" id="1442587"/>
    <lineage>
        <taxon>Bacteria</taxon>
        <taxon>Pseudomonadati</taxon>
        <taxon>Bacteroidota</taxon>
        <taxon>Cytophagia</taxon>
        <taxon>Cytophagales</taxon>
        <taxon>Cyclobacteriaceae</taxon>
        <taxon>Algoriphagus</taxon>
    </lineage>
</organism>